<dbReference type="Gene3D" id="3.30.10.20">
    <property type="match status" value="2"/>
</dbReference>
<keyword evidence="1" id="KW-0121">Carboxypeptidase</keyword>
<evidence type="ECO:0000256" key="6">
    <source>
        <dbReference type="ARBA" id="ARBA00023268"/>
    </source>
</evidence>
<evidence type="ECO:0000256" key="10">
    <source>
        <dbReference type="SAM" id="Phobius"/>
    </source>
</evidence>
<dbReference type="Gene3D" id="3.40.710.10">
    <property type="entry name" value="DD-peptidase/beta-lactamase superfamily"/>
    <property type="match status" value="1"/>
</dbReference>
<sequence length="848" mass="88572">MASERRTTGSVIKAIAGFLGMSVVAGVLVTATVTPAVALAGVAANQSIGVFAGLPDYLEVDKLSEKSNIYATRSDGSSQLLASFYVENRVEVPLDQIAQAARDAAVSGEDPRFYDHRGVDLPGTLRAVAQTYVLGNDVQGGSSITQQYVKNVLVEKAVRNITDDGERAAAIDEATRTSPERKLREMKLAIGLEKQYTKDQILQGYLNIAFFGGTTYGLESAANYYYDTTAANLSIAQAASLIAIVNNPSVLRIDQPDNADNGAANGYARNKDRRDYIIGKMLNEGKISQADHDSAVATAIEPRITQPSTGCSTAGNAGFFCDYVTNVLKNNEIFGADEDTRWSNFRRGGLDVYTSLDLDLQNAAQKNLDAQVPRTMSNFDVGAVVVSVQPGSGRVLSMAQNKTYSQDPEVLAEDRSATSVNYNTDFAYGGSAGFQPGSTYKIFTLMEWLKEGHSLNETVDARVRSDWGTFEDSCNADGTWSARGWSPKNDEGGNGGFWTAAFNTKNSENTGFVAMAKKLDLCSIKGTAESFGVHRANGETLGENGSAVLGTEEIAPLTMASAFAGIAAGGTVCDPIAIDKIVDSSETSLPVPGNNCRQAIEPNVAATAAVALQSTFDGGTTTESNPRDGTPLIGKTGTTDNALATWMSGASTKVATVVGVVNVNGFVNQRNVTFPSGPVARARHRIWMPYMQVADAKYGGDAFPKADGSLQMEPKASVPDVAGLSVADAKAKLDSAGFGLIEGGSEASDAAAGTVTRATPSGSAAPGSAITVFTSSGNQKTVPTVTGQGLEAAKNAFGAAGFTKITLACAEDPKAPDAGQVTGQEPSGGSPVAADATLRVTISAKKCP</sequence>
<dbReference type="PATRIC" id="fig|33888.3.peg.2503"/>
<dbReference type="Gene3D" id="1.10.3810.10">
    <property type="entry name" value="Biosynthetic peptidoglycan transglycosylase-like"/>
    <property type="match status" value="1"/>
</dbReference>
<keyword evidence="10" id="KW-0472">Membrane</keyword>
<evidence type="ECO:0000313" key="13">
    <source>
        <dbReference type="Proteomes" id="UP000077071"/>
    </source>
</evidence>
<dbReference type="GO" id="GO:0008955">
    <property type="term" value="F:peptidoglycan glycosyltransferase activity"/>
    <property type="evidence" value="ECO:0007669"/>
    <property type="project" value="UniProtKB-EC"/>
</dbReference>
<feature type="region of interest" description="Disordered" evidence="9">
    <location>
        <begin position="813"/>
        <end position="835"/>
    </location>
</feature>
<keyword evidence="5" id="KW-0378">Hydrolase</keyword>
<keyword evidence="10" id="KW-0812">Transmembrane</keyword>
<keyword evidence="6" id="KW-0511">Multifunctional enzyme</keyword>
<dbReference type="Pfam" id="PF03793">
    <property type="entry name" value="PASTA"/>
    <property type="match status" value="2"/>
</dbReference>
<reference evidence="12 13" key="1">
    <citation type="submission" date="2016-05" db="EMBL/GenBank/DDBJ databases">
        <title>Complete genome sequence of Rathayibacter tritici NCPPB 1953.</title>
        <authorList>
            <person name="Park J."/>
            <person name="Lee H.-H."/>
            <person name="Lee S.-W."/>
            <person name="Seo Y.-S."/>
        </authorList>
    </citation>
    <scope>NUCLEOTIDE SEQUENCE [LARGE SCALE GENOMIC DNA]</scope>
    <source>
        <strain evidence="12 13">NCPPB 1953</strain>
    </source>
</reference>
<feature type="region of interest" description="Disordered" evidence="9">
    <location>
        <begin position="616"/>
        <end position="636"/>
    </location>
</feature>
<comment type="catalytic activity">
    <reaction evidence="7">
        <text>Preferential cleavage: (Ac)2-L-Lys-D-Ala-|-D-Ala. Also transpeptidation of peptidyl-alanyl moieties that are N-acyl substituents of D-alanine.</text>
        <dbReference type="EC" id="3.4.16.4"/>
    </reaction>
</comment>
<comment type="catalytic activity">
    <reaction evidence="8">
        <text>[GlcNAc-(1-&gt;4)-Mur2Ac(oyl-L-Ala-gamma-D-Glu-L-Lys-D-Ala-D-Ala)](n)-di-trans,octa-cis-undecaprenyl diphosphate + beta-D-GlcNAc-(1-&gt;4)-Mur2Ac(oyl-L-Ala-gamma-D-Glu-L-Lys-D-Ala-D-Ala)-di-trans,octa-cis-undecaprenyl diphosphate = [GlcNAc-(1-&gt;4)-Mur2Ac(oyl-L-Ala-gamma-D-Glu-L-Lys-D-Ala-D-Ala)](n+1)-di-trans,octa-cis-undecaprenyl diphosphate + di-trans,octa-cis-undecaprenyl diphosphate + H(+)</text>
        <dbReference type="Rhea" id="RHEA:23708"/>
        <dbReference type="Rhea" id="RHEA-COMP:9602"/>
        <dbReference type="Rhea" id="RHEA-COMP:9603"/>
        <dbReference type="ChEBI" id="CHEBI:15378"/>
        <dbReference type="ChEBI" id="CHEBI:58405"/>
        <dbReference type="ChEBI" id="CHEBI:60033"/>
        <dbReference type="ChEBI" id="CHEBI:78435"/>
        <dbReference type="EC" id="2.4.99.28"/>
    </reaction>
</comment>
<protein>
    <recommendedName>
        <fullName evidence="11">PASTA domain-containing protein</fullName>
    </recommendedName>
</protein>
<dbReference type="GO" id="GO:0008658">
    <property type="term" value="F:penicillin binding"/>
    <property type="evidence" value="ECO:0007669"/>
    <property type="project" value="InterPro"/>
</dbReference>
<dbReference type="AlphaFoldDB" id="A0A160KU38"/>
<dbReference type="GO" id="GO:0009002">
    <property type="term" value="F:serine-type D-Ala-D-Ala carboxypeptidase activity"/>
    <property type="evidence" value="ECO:0007669"/>
    <property type="project" value="UniProtKB-EC"/>
</dbReference>
<dbReference type="InterPro" id="IPR036950">
    <property type="entry name" value="PBP_transglycosylase"/>
</dbReference>
<dbReference type="CDD" id="cd06577">
    <property type="entry name" value="PASTA_pknB"/>
    <property type="match status" value="2"/>
</dbReference>
<keyword evidence="4" id="KW-0808">Transferase</keyword>
<keyword evidence="10" id="KW-1133">Transmembrane helix</keyword>
<feature type="domain" description="PASTA" evidence="11">
    <location>
        <begin position="712"/>
        <end position="776"/>
    </location>
</feature>
<dbReference type="SUPFAM" id="SSF56601">
    <property type="entry name" value="beta-lactamase/transpeptidase-like"/>
    <property type="match status" value="1"/>
</dbReference>
<name>A0A160KU38_9MICO</name>
<evidence type="ECO:0000256" key="7">
    <source>
        <dbReference type="ARBA" id="ARBA00034000"/>
    </source>
</evidence>
<evidence type="ECO:0000256" key="4">
    <source>
        <dbReference type="ARBA" id="ARBA00022679"/>
    </source>
</evidence>
<keyword evidence="3" id="KW-0328">Glycosyltransferase</keyword>
<dbReference type="KEGG" id="rtn:A6122_2247"/>
<feature type="domain" description="PASTA" evidence="11">
    <location>
        <begin position="777"/>
        <end position="844"/>
    </location>
</feature>
<dbReference type="PANTHER" id="PTHR32282:SF33">
    <property type="entry name" value="PEPTIDOGLYCAN GLYCOSYLTRANSFERASE"/>
    <property type="match status" value="1"/>
</dbReference>
<evidence type="ECO:0000256" key="8">
    <source>
        <dbReference type="ARBA" id="ARBA00049902"/>
    </source>
</evidence>
<dbReference type="SMART" id="SM00740">
    <property type="entry name" value="PASTA"/>
    <property type="match status" value="2"/>
</dbReference>
<dbReference type="GO" id="GO:0006508">
    <property type="term" value="P:proteolysis"/>
    <property type="evidence" value="ECO:0007669"/>
    <property type="project" value="UniProtKB-KW"/>
</dbReference>
<accession>A0A160KU38</accession>
<gene>
    <name evidence="12" type="ORF">A6122_2247</name>
</gene>
<dbReference type="Pfam" id="PF00912">
    <property type="entry name" value="Transgly"/>
    <property type="match status" value="1"/>
</dbReference>
<dbReference type="GO" id="GO:0030288">
    <property type="term" value="C:outer membrane-bounded periplasmic space"/>
    <property type="evidence" value="ECO:0007669"/>
    <property type="project" value="TreeGrafter"/>
</dbReference>
<keyword evidence="13" id="KW-1185">Reference proteome</keyword>
<evidence type="ECO:0000256" key="3">
    <source>
        <dbReference type="ARBA" id="ARBA00022676"/>
    </source>
</evidence>
<dbReference type="GO" id="GO:0009252">
    <property type="term" value="P:peptidoglycan biosynthetic process"/>
    <property type="evidence" value="ECO:0007669"/>
    <property type="project" value="TreeGrafter"/>
</dbReference>
<proteinExistence type="predicted"/>
<dbReference type="Proteomes" id="UP000077071">
    <property type="component" value="Chromosome"/>
</dbReference>
<dbReference type="InterPro" id="IPR001460">
    <property type="entry name" value="PCN-bd_Tpept"/>
</dbReference>
<organism evidence="12 13">
    <name type="scientific">Rathayibacter tritici</name>
    <dbReference type="NCBI Taxonomy" id="33888"/>
    <lineage>
        <taxon>Bacteria</taxon>
        <taxon>Bacillati</taxon>
        <taxon>Actinomycetota</taxon>
        <taxon>Actinomycetes</taxon>
        <taxon>Micrococcales</taxon>
        <taxon>Microbacteriaceae</taxon>
        <taxon>Rathayibacter</taxon>
    </lineage>
</organism>
<evidence type="ECO:0000256" key="2">
    <source>
        <dbReference type="ARBA" id="ARBA00022670"/>
    </source>
</evidence>
<dbReference type="STRING" id="33888.A6122_2247"/>
<evidence type="ECO:0000256" key="1">
    <source>
        <dbReference type="ARBA" id="ARBA00022645"/>
    </source>
</evidence>
<evidence type="ECO:0000313" key="12">
    <source>
        <dbReference type="EMBL" id="AND17370.1"/>
    </source>
</evidence>
<dbReference type="PROSITE" id="PS51178">
    <property type="entry name" value="PASTA"/>
    <property type="match status" value="2"/>
</dbReference>
<dbReference type="InterPro" id="IPR001264">
    <property type="entry name" value="Glyco_trans_51"/>
</dbReference>
<dbReference type="InterPro" id="IPR023346">
    <property type="entry name" value="Lysozyme-like_dom_sf"/>
</dbReference>
<dbReference type="PANTHER" id="PTHR32282">
    <property type="entry name" value="BINDING PROTEIN TRANSPEPTIDASE, PUTATIVE-RELATED"/>
    <property type="match status" value="1"/>
</dbReference>
<dbReference type="SUPFAM" id="SSF53955">
    <property type="entry name" value="Lysozyme-like"/>
    <property type="match status" value="1"/>
</dbReference>
<dbReference type="InterPro" id="IPR005543">
    <property type="entry name" value="PASTA_dom"/>
</dbReference>
<evidence type="ECO:0000259" key="11">
    <source>
        <dbReference type="PROSITE" id="PS51178"/>
    </source>
</evidence>
<dbReference type="Pfam" id="PF00905">
    <property type="entry name" value="Transpeptidase"/>
    <property type="match status" value="1"/>
</dbReference>
<dbReference type="InterPro" id="IPR050396">
    <property type="entry name" value="Glycosyltr_51/Transpeptidase"/>
</dbReference>
<evidence type="ECO:0000256" key="5">
    <source>
        <dbReference type="ARBA" id="ARBA00022801"/>
    </source>
</evidence>
<feature type="transmembrane region" description="Helical" evidence="10">
    <location>
        <begin position="12"/>
        <end position="38"/>
    </location>
</feature>
<evidence type="ECO:0000256" key="9">
    <source>
        <dbReference type="SAM" id="MobiDB-lite"/>
    </source>
</evidence>
<dbReference type="EMBL" id="CP015515">
    <property type="protein sequence ID" value="AND17370.1"/>
    <property type="molecule type" value="Genomic_DNA"/>
</dbReference>
<keyword evidence="2" id="KW-0645">Protease</keyword>
<dbReference type="InterPro" id="IPR012338">
    <property type="entry name" value="Beta-lactam/transpept-like"/>
</dbReference>